<dbReference type="Proteomes" id="UP000509510">
    <property type="component" value="Chromosome II"/>
</dbReference>
<dbReference type="Gene3D" id="1.10.630.10">
    <property type="entry name" value="Cytochrome P450"/>
    <property type="match status" value="1"/>
</dbReference>
<comment type="similarity">
    <text evidence="2">Belongs to the cytochrome P450 family.</text>
</comment>
<dbReference type="PANTHER" id="PTHR47582">
    <property type="entry name" value="P450, PUTATIVE (EUROFUNG)-RELATED"/>
    <property type="match status" value="1"/>
</dbReference>
<evidence type="ECO:0000256" key="3">
    <source>
        <dbReference type="ARBA" id="ARBA00022723"/>
    </source>
</evidence>
<name>A0A7H8QTE4_TALRU</name>
<dbReference type="PANTHER" id="PTHR47582:SF1">
    <property type="entry name" value="P450, PUTATIVE (EUROFUNG)-RELATED"/>
    <property type="match status" value="1"/>
</dbReference>
<keyword evidence="5 6" id="KW-0408">Iron</keyword>
<evidence type="ECO:0000256" key="6">
    <source>
        <dbReference type="PIRSR" id="PIRSR602403-1"/>
    </source>
</evidence>
<dbReference type="PRINTS" id="PR00465">
    <property type="entry name" value="EP450IV"/>
</dbReference>
<organism evidence="8 9">
    <name type="scientific">Talaromyces rugulosus</name>
    <name type="common">Penicillium rugulosum</name>
    <dbReference type="NCBI Taxonomy" id="121627"/>
    <lineage>
        <taxon>Eukaryota</taxon>
        <taxon>Fungi</taxon>
        <taxon>Dikarya</taxon>
        <taxon>Ascomycota</taxon>
        <taxon>Pezizomycotina</taxon>
        <taxon>Eurotiomycetes</taxon>
        <taxon>Eurotiomycetidae</taxon>
        <taxon>Eurotiales</taxon>
        <taxon>Trichocomaceae</taxon>
        <taxon>Talaromyces</taxon>
        <taxon>Talaromyces sect. Islandici</taxon>
    </lineage>
</organism>
<dbReference type="RefSeq" id="XP_035343415.1">
    <property type="nucleotide sequence ID" value="XM_035487522.1"/>
</dbReference>
<keyword evidence="7" id="KW-1133">Transmembrane helix</keyword>
<evidence type="ECO:0000256" key="5">
    <source>
        <dbReference type="ARBA" id="ARBA00023004"/>
    </source>
</evidence>
<accession>A0A7H8QTE4</accession>
<sequence length="518" mass="58511">MFSEILSTPVIVPVFVAIILVVASIARLNRLDPREPPVAEPTIPLLGHIFGLLWNGTAYFQQLCDKNPNIPALTIPIPKAKTYLITTPSLLQAVQRNSRIISFDPFLNFAADRIAGCSKHAQDILRERRVGGQGGNQKIIHAMHPTLTGDGLDEMNENMIRRLKLWNDALATRAPMKIDLYEWCREVITVAASDSMWGDLNPFKSKEIRDAFWDFEGGMNNLLLNFLPQFTARRAWKARQTLTNAFVEYYKADGTKSGSQLAQSRWNSCHEMDITLNDIACLETSMTIGLLANTIPTAFWFLFDVCSRPEILEKIRRELYEHAVHIDTVASSAIIDLTDIREHCPFMVAVFQESMRVRLPGRTTRFVYEDVVLDNKYFLKEGSIIQIPYPAVHGHADVWGSTSNDFDPTRFLKLTQRKVGAFLQFGISPAACPGRHFATGEILSFVASLVLRFDLTPTSSSPGSPWDEPKVRPNSVLTSFDALKKPLIVKATPREKYKDYDWDFRVTRGKGRFELVMG</sequence>
<proteinExistence type="inferred from homology"/>
<dbReference type="Pfam" id="PF00067">
    <property type="entry name" value="p450"/>
    <property type="match status" value="1"/>
</dbReference>
<dbReference type="InterPro" id="IPR036396">
    <property type="entry name" value="Cyt_P450_sf"/>
</dbReference>
<keyword evidence="6" id="KW-0349">Heme</keyword>
<dbReference type="GO" id="GO:0016705">
    <property type="term" value="F:oxidoreductase activity, acting on paired donors, with incorporation or reduction of molecular oxygen"/>
    <property type="evidence" value="ECO:0007669"/>
    <property type="project" value="InterPro"/>
</dbReference>
<evidence type="ECO:0000313" key="9">
    <source>
        <dbReference type="Proteomes" id="UP000509510"/>
    </source>
</evidence>
<feature type="transmembrane region" description="Helical" evidence="7">
    <location>
        <begin position="6"/>
        <end position="26"/>
    </location>
</feature>
<keyword evidence="7" id="KW-0812">Transmembrane</keyword>
<comment type="cofactor">
    <cofactor evidence="1 6">
        <name>heme</name>
        <dbReference type="ChEBI" id="CHEBI:30413"/>
    </cofactor>
</comment>
<reference evidence="9" key="1">
    <citation type="submission" date="2020-06" db="EMBL/GenBank/DDBJ databases">
        <title>A chromosome-scale genome assembly of Talaromyces rugulosus W13939.</title>
        <authorList>
            <person name="Wang B."/>
            <person name="Guo L."/>
            <person name="Ye K."/>
            <person name="Wang L."/>
        </authorList>
    </citation>
    <scope>NUCLEOTIDE SEQUENCE [LARGE SCALE GENOMIC DNA]</scope>
    <source>
        <strain evidence="9">W13939</strain>
    </source>
</reference>
<dbReference type="InterPro" id="IPR002403">
    <property type="entry name" value="Cyt_P450_E_grp-IV"/>
</dbReference>
<gene>
    <name evidence="8" type="ORF">TRUGW13939_04345</name>
</gene>
<dbReference type="OrthoDB" id="3366823at2759"/>
<dbReference type="AlphaFoldDB" id="A0A7H8QTE4"/>
<dbReference type="GO" id="GO:0005506">
    <property type="term" value="F:iron ion binding"/>
    <property type="evidence" value="ECO:0007669"/>
    <property type="project" value="InterPro"/>
</dbReference>
<keyword evidence="9" id="KW-1185">Reference proteome</keyword>
<keyword evidence="4" id="KW-0560">Oxidoreductase</keyword>
<dbReference type="EMBL" id="CP055899">
    <property type="protein sequence ID" value="QKX57237.1"/>
    <property type="molecule type" value="Genomic_DNA"/>
</dbReference>
<dbReference type="GO" id="GO:0020037">
    <property type="term" value="F:heme binding"/>
    <property type="evidence" value="ECO:0007669"/>
    <property type="project" value="InterPro"/>
</dbReference>
<dbReference type="GO" id="GO:0004497">
    <property type="term" value="F:monooxygenase activity"/>
    <property type="evidence" value="ECO:0007669"/>
    <property type="project" value="InterPro"/>
</dbReference>
<evidence type="ECO:0000256" key="1">
    <source>
        <dbReference type="ARBA" id="ARBA00001971"/>
    </source>
</evidence>
<evidence type="ECO:0000313" key="8">
    <source>
        <dbReference type="EMBL" id="QKX57237.1"/>
    </source>
</evidence>
<evidence type="ECO:0000256" key="7">
    <source>
        <dbReference type="SAM" id="Phobius"/>
    </source>
</evidence>
<dbReference type="CDD" id="cd11040">
    <property type="entry name" value="CYP7_CYP8-like"/>
    <property type="match status" value="1"/>
</dbReference>
<dbReference type="SUPFAM" id="SSF48264">
    <property type="entry name" value="Cytochrome P450"/>
    <property type="match status" value="1"/>
</dbReference>
<feature type="binding site" description="axial binding residue" evidence="6">
    <location>
        <position position="432"/>
    </location>
    <ligand>
        <name>heme</name>
        <dbReference type="ChEBI" id="CHEBI:30413"/>
    </ligand>
    <ligandPart>
        <name>Fe</name>
        <dbReference type="ChEBI" id="CHEBI:18248"/>
    </ligandPart>
</feature>
<evidence type="ECO:0000256" key="4">
    <source>
        <dbReference type="ARBA" id="ARBA00023002"/>
    </source>
</evidence>
<dbReference type="InterPro" id="IPR053007">
    <property type="entry name" value="CYP450_monoxygenase_sec-met"/>
</dbReference>
<keyword evidence="3 6" id="KW-0479">Metal-binding</keyword>
<keyword evidence="7" id="KW-0472">Membrane</keyword>
<protein>
    <recommendedName>
        <fullName evidence="10">Cytochrome P450</fullName>
    </recommendedName>
</protein>
<evidence type="ECO:0008006" key="10">
    <source>
        <dbReference type="Google" id="ProtNLM"/>
    </source>
</evidence>
<dbReference type="InterPro" id="IPR001128">
    <property type="entry name" value="Cyt_P450"/>
</dbReference>
<evidence type="ECO:0000256" key="2">
    <source>
        <dbReference type="ARBA" id="ARBA00010617"/>
    </source>
</evidence>
<dbReference type="KEGG" id="trg:TRUGW13939_04345"/>
<dbReference type="GeneID" id="55991847"/>